<feature type="chain" id="PRO_5043868874" evidence="1">
    <location>
        <begin position="23"/>
        <end position="187"/>
    </location>
</feature>
<evidence type="ECO:0000313" key="2">
    <source>
        <dbReference type="EMBL" id="AMJ75223.1"/>
    </source>
</evidence>
<dbReference type="Proteomes" id="UP000056750">
    <property type="component" value="Chromosome"/>
</dbReference>
<dbReference type="Proteomes" id="UP001170717">
    <property type="component" value="Unassembled WGS sequence"/>
</dbReference>
<dbReference type="GeneID" id="83259110"/>
<evidence type="ECO:0000256" key="1">
    <source>
        <dbReference type="SAM" id="SignalP"/>
    </source>
</evidence>
<dbReference type="PROSITE" id="PS51257">
    <property type="entry name" value="PROKAR_LIPOPROTEIN"/>
    <property type="match status" value="1"/>
</dbReference>
<name>A0AAW7Z3A3_9ALTE</name>
<reference evidence="3" key="2">
    <citation type="submission" date="2023-07" db="EMBL/GenBank/DDBJ databases">
        <title>Genome content predicts the carbon catabolic preferences of heterotrophic bacteria.</title>
        <authorList>
            <person name="Gralka M."/>
        </authorList>
    </citation>
    <scope>NUCLEOTIDE SEQUENCE</scope>
    <source>
        <strain evidence="3">F2M12</strain>
    </source>
</reference>
<keyword evidence="1" id="KW-0732">Signal</keyword>
<reference evidence="2 4" key="1">
    <citation type="submission" date="2015-12" db="EMBL/GenBank/DDBJ databases">
        <title>Intraspecies pangenome expansion in the marine bacterium Alteromonas.</title>
        <authorList>
            <person name="Lopez-Perez M."/>
            <person name="Rodriguez-Valera F."/>
        </authorList>
    </citation>
    <scope>NUCLEOTIDE SEQUENCE [LARGE SCALE GENOMIC DNA]</scope>
    <source>
        <strain evidence="2 4">LMG 21861</strain>
    </source>
</reference>
<dbReference type="Gene3D" id="3.15.10.40">
    <property type="entry name" value="Uncharacterised protein PF07273, DUF1439"/>
    <property type="match status" value="1"/>
</dbReference>
<keyword evidence="4" id="KW-1185">Reference proteome</keyword>
<organism evidence="3 5">
    <name type="scientific">Alteromonas stellipolaris</name>
    <dbReference type="NCBI Taxonomy" id="233316"/>
    <lineage>
        <taxon>Bacteria</taxon>
        <taxon>Pseudomonadati</taxon>
        <taxon>Pseudomonadota</taxon>
        <taxon>Gammaproteobacteria</taxon>
        <taxon>Alteromonadales</taxon>
        <taxon>Alteromonadaceae</taxon>
        <taxon>Alteromonas/Salinimonas group</taxon>
        <taxon>Alteromonas</taxon>
    </lineage>
</organism>
<dbReference type="RefSeq" id="WP_057790322.1">
    <property type="nucleotide sequence ID" value="NZ_CANLMS010000001.1"/>
</dbReference>
<protein>
    <submittedName>
        <fullName evidence="3">DUF1439 domain-containing protein</fullName>
    </submittedName>
</protein>
<evidence type="ECO:0000313" key="4">
    <source>
        <dbReference type="Proteomes" id="UP000056750"/>
    </source>
</evidence>
<dbReference type="Pfam" id="PF07273">
    <property type="entry name" value="DUF1439"/>
    <property type="match status" value="1"/>
</dbReference>
<proteinExistence type="predicted"/>
<sequence>MKVILFAITLFLTGCASTNGIAVFSFSNAEVQSLLNKQMPNLTENVNLMGLPVQLNVNDINVNIGPDNRDVISLGLDTGAEINAFAFKYPVRLTFQIEGSPYYDSEQKAVFLRNLNLLDSSVEAGNYKGNLKPLNNEVMNLLNAFLAANPVYKLDMNNPKVALLSKVPLDMKVVEGAVQLVPRNWSN</sequence>
<feature type="signal peptide" evidence="1">
    <location>
        <begin position="1"/>
        <end position="22"/>
    </location>
</feature>
<evidence type="ECO:0000313" key="3">
    <source>
        <dbReference type="EMBL" id="MDO6577923.1"/>
    </source>
</evidence>
<dbReference type="KEGG" id="asq:AVL57_15390"/>
<evidence type="ECO:0000313" key="5">
    <source>
        <dbReference type="Proteomes" id="UP001170717"/>
    </source>
</evidence>
<dbReference type="EMBL" id="JAUOQI010000006">
    <property type="protein sequence ID" value="MDO6577923.1"/>
    <property type="molecule type" value="Genomic_DNA"/>
</dbReference>
<accession>A0AAW7Z3A3</accession>
<dbReference type="InterPro" id="IPR010835">
    <property type="entry name" value="DUF1439"/>
</dbReference>
<dbReference type="AlphaFoldDB" id="A0AAW7Z3A3"/>
<dbReference type="EMBL" id="CP013926">
    <property type="protein sequence ID" value="AMJ75223.1"/>
    <property type="molecule type" value="Genomic_DNA"/>
</dbReference>
<gene>
    <name evidence="2" type="ORF">AVL57_15390</name>
    <name evidence="3" type="ORF">Q4527_10995</name>
</gene>